<organism evidence="7 8">
    <name type="scientific">Heyndrickxia acidicola</name>
    <dbReference type="NCBI Taxonomy" id="209389"/>
    <lineage>
        <taxon>Bacteria</taxon>
        <taxon>Bacillati</taxon>
        <taxon>Bacillota</taxon>
        <taxon>Bacilli</taxon>
        <taxon>Bacillales</taxon>
        <taxon>Bacillaceae</taxon>
        <taxon>Heyndrickxia</taxon>
    </lineage>
</organism>
<feature type="transmembrane region" description="Helical" evidence="6">
    <location>
        <begin position="90"/>
        <end position="111"/>
    </location>
</feature>
<dbReference type="RefSeq" id="WP_066269128.1">
    <property type="nucleotide sequence ID" value="NZ_JARMAB010000012.1"/>
</dbReference>
<proteinExistence type="predicted"/>
<dbReference type="PANTHER" id="PTHR33931:SF2">
    <property type="entry name" value="HOLIN-LIKE PROTEIN CIDA"/>
    <property type="match status" value="1"/>
</dbReference>
<gene>
    <name evidence="7" type="ORF">P4T90_09400</name>
</gene>
<evidence type="ECO:0000313" key="8">
    <source>
        <dbReference type="Proteomes" id="UP001341444"/>
    </source>
</evidence>
<evidence type="ECO:0000256" key="1">
    <source>
        <dbReference type="ARBA" id="ARBA00004651"/>
    </source>
</evidence>
<comment type="caution">
    <text evidence="7">The sequence shown here is derived from an EMBL/GenBank/DDBJ whole genome shotgun (WGS) entry which is preliminary data.</text>
</comment>
<dbReference type="InterPro" id="IPR005538">
    <property type="entry name" value="LrgA/CidA"/>
</dbReference>
<name>A0ABU6MG89_9BACI</name>
<evidence type="ECO:0000256" key="5">
    <source>
        <dbReference type="ARBA" id="ARBA00023136"/>
    </source>
</evidence>
<keyword evidence="5 6" id="KW-0472">Membrane</keyword>
<protein>
    <submittedName>
        <fullName evidence="7">CidA/LrgA family holin-like protein</fullName>
    </submittedName>
</protein>
<dbReference type="Proteomes" id="UP001341444">
    <property type="component" value="Unassembled WGS sequence"/>
</dbReference>
<keyword evidence="3 6" id="KW-0812">Transmembrane</keyword>
<dbReference type="PANTHER" id="PTHR33931">
    <property type="entry name" value="HOLIN-LIKE PROTEIN CIDA-RELATED"/>
    <property type="match status" value="1"/>
</dbReference>
<keyword evidence="4 6" id="KW-1133">Transmembrane helix</keyword>
<dbReference type="Pfam" id="PF03788">
    <property type="entry name" value="LrgA"/>
    <property type="match status" value="1"/>
</dbReference>
<evidence type="ECO:0000256" key="4">
    <source>
        <dbReference type="ARBA" id="ARBA00022989"/>
    </source>
</evidence>
<sequence length="126" mass="13778">MLKILKGCLQVLALFLFADALNALTTALNIKIPGSIIGLILLFILLQTKVVKLSWIETGGSFLLAELLLFFIPSAVGMMQYQHLLMDNGLKILVIIISSSLIVMIGSGLLAEQIGKLVKRKEEKQV</sequence>
<evidence type="ECO:0000256" key="2">
    <source>
        <dbReference type="ARBA" id="ARBA00022475"/>
    </source>
</evidence>
<feature type="transmembrane region" description="Helical" evidence="6">
    <location>
        <begin position="33"/>
        <end position="51"/>
    </location>
</feature>
<dbReference type="EMBL" id="JARMAB010000012">
    <property type="protein sequence ID" value="MED1203294.1"/>
    <property type="molecule type" value="Genomic_DNA"/>
</dbReference>
<keyword evidence="8" id="KW-1185">Reference proteome</keyword>
<reference evidence="7 8" key="1">
    <citation type="submission" date="2023-03" db="EMBL/GenBank/DDBJ databases">
        <title>Bacillus Genome Sequencing.</title>
        <authorList>
            <person name="Dunlap C."/>
        </authorList>
    </citation>
    <scope>NUCLEOTIDE SEQUENCE [LARGE SCALE GENOMIC DNA]</scope>
    <source>
        <strain evidence="7 8">B-23453</strain>
    </source>
</reference>
<evidence type="ECO:0000256" key="3">
    <source>
        <dbReference type="ARBA" id="ARBA00022692"/>
    </source>
</evidence>
<evidence type="ECO:0000313" key="7">
    <source>
        <dbReference type="EMBL" id="MED1203294.1"/>
    </source>
</evidence>
<comment type="subcellular location">
    <subcellularLocation>
        <location evidence="1">Cell membrane</location>
        <topology evidence="1">Multi-pass membrane protein</topology>
    </subcellularLocation>
</comment>
<accession>A0ABU6MG89</accession>
<evidence type="ECO:0000256" key="6">
    <source>
        <dbReference type="SAM" id="Phobius"/>
    </source>
</evidence>
<keyword evidence="2" id="KW-1003">Cell membrane</keyword>
<dbReference type="NCBIfam" id="NF002460">
    <property type="entry name" value="PRK01658.1"/>
    <property type="match status" value="1"/>
</dbReference>